<organism evidence="8 9">
    <name type="scientific">Dickeya undicola</name>
    <dbReference type="NCBI Taxonomy" id="1577887"/>
    <lineage>
        <taxon>Bacteria</taxon>
        <taxon>Pseudomonadati</taxon>
        <taxon>Pseudomonadota</taxon>
        <taxon>Gammaproteobacteria</taxon>
        <taxon>Enterobacterales</taxon>
        <taxon>Pectobacteriaceae</taxon>
        <taxon>Dickeya</taxon>
    </lineage>
</organism>
<evidence type="ECO:0000259" key="6">
    <source>
        <dbReference type="PROSITE" id="PS51898"/>
    </source>
</evidence>
<protein>
    <submittedName>
        <fullName evidence="8">Integrase</fullName>
    </submittedName>
</protein>
<dbReference type="InterPro" id="IPR053876">
    <property type="entry name" value="Phage_int_M"/>
</dbReference>
<keyword evidence="4" id="KW-0233">DNA recombination</keyword>
<dbReference type="InterPro" id="IPR016177">
    <property type="entry name" value="DNA-bd_dom_sf"/>
</dbReference>
<dbReference type="Pfam" id="PF00589">
    <property type="entry name" value="Phage_integrase"/>
    <property type="match status" value="1"/>
</dbReference>
<evidence type="ECO:0000256" key="5">
    <source>
        <dbReference type="PROSITE-ProRule" id="PRU01248"/>
    </source>
</evidence>
<keyword evidence="3 5" id="KW-0238">DNA-binding</keyword>
<dbReference type="InterPro" id="IPR002104">
    <property type="entry name" value="Integrase_catalytic"/>
</dbReference>
<reference evidence="8 9" key="1">
    <citation type="submission" date="2018-11" db="EMBL/GenBank/DDBJ databases">
        <title>Characterization of surface water Dickeya isolates.</title>
        <authorList>
            <person name="Van Gijsegem F."/>
            <person name="Pedron J."/>
        </authorList>
    </citation>
    <scope>NUCLEOTIDE SEQUENCE [LARGE SCALE GENOMIC DNA]</scope>
    <source>
        <strain evidence="8 9">FVG1-MFV-O17</strain>
    </source>
</reference>
<proteinExistence type="inferred from homology"/>
<dbReference type="PANTHER" id="PTHR30629">
    <property type="entry name" value="PROPHAGE INTEGRASE"/>
    <property type="match status" value="1"/>
</dbReference>
<accession>A0A3N0G332</accession>
<evidence type="ECO:0000256" key="1">
    <source>
        <dbReference type="ARBA" id="ARBA00008857"/>
    </source>
</evidence>
<dbReference type="GO" id="GO:0006310">
    <property type="term" value="P:DNA recombination"/>
    <property type="evidence" value="ECO:0007669"/>
    <property type="project" value="UniProtKB-KW"/>
</dbReference>
<evidence type="ECO:0000256" key="4">
    <source>
        <dbReference type="ARBA" id="ARBA00023172"/>
    </source>
</evidence>
<dbReference type="Gene3D" id="1.10.150.130">
    <property type="match status" value="1"/>
</dbReference>
<dbReference type="GO" id="GO:0003677">
    <property type="term" value="F:DNA binding"/>
    <property type="evidence" value="ECO:0007669"/>
    <property type="project" value="UniProtKB-UniRule"/>
</dbReference>
<dbReference type="PANTHER" id="PTHR30629:SF2">
    <property type="entry name" value="PROPHAGE INTEGRASE INTS-RELATED"/>
    <property type="match status" value="1"/>
</dbReference>
<dbReference type="OrthoDB" id="8781634at2"/>
<dbReference type="GO" id="GO:0008907">
    <property type="term" value="F:integrase activity"/>
    <property type="evidence" value="ECO:0007669"/>
    <property type="project" value="InterPro"/>
</dbReference>
<evidence type="ECO:0000313" key="8">
    <source>
        <dbReference type="EMBL" id="RNM06905.1"/>
    </source>
</evidence>
<comment type="similarity">
    <text evidence="1">Belongs to the 'phage' integrase family.</text>
</comment>
<dbReference type="InterPro" id="IPR044068">
    <property type="entry name" value="CB"/>
</dbReference>
<dbReference type="PROSITE" id="PS51900">
    <property type="entry name" value="CB"/>
    <property type="match status" value="1"/>
</dbReference>
<dbReference type="Gene3D" id="3.30.160.60">
    <property type="entry name" value="Classic Zinc Finger"/>
    <property type="match status" value="1"/>
</dbReference>
<evidence type="ECO:0000256" key="2">
    <source>
        <dbReference type="ARBA" id="ARBA00022908"/>
    </source>
</evidence>
<dbReference type="Pfam" id="PF22022">
    <property type="entry name" value="Phage_int_M"/>
    <property type="match status" value="1"/>
</dbReference>
<dbReference type="InterPro" id="IPR010998">
    <property type="entry name" value="Integrase_recombinase_N"/>
</dbReference>
<dbReference type="SUPFAM" id="SSF54171">
    <property type="entry name" value="DNA-binding domain"/>
    <property type="match status" value="1"/>
</dbReference>
<dbReference type="SUPFAM" id="SSF56349">
    <property type="entry name" value="DNA breaking-rejoining enzymes"/>
    <property type="match status" value="1"/>
</dbReference>
<dbReference type="EMBL" id="RJLR01000016">
    <property type="protein sequence ID" value="RNM06905.1"/>
    <property type="molecule type" value="Genomic_DNA"/>
</dbReference>
<dbReference type="InterPro" id="IPR050808">
    <property type="entry name" value="Phage_Integrase"/>
</dbReference>
<feature type="domain" description="Tyr recombinase" evidence="6">
    <location>
        <begin position="184"/>
        <end position="369"/>
    </location>
</feature>
<dbReference type="InterPro" id="IPR013762">
    <property type="entry name" value="Integrase-like_cat_sf"/>
</dbReference>
<name>A0A3N0G332_9GAMM</name>
<dbReference type="PROSITE" id="PS51898">
    <property type="entry name" value="TYR_RECOMBINASE"/>
    <property type="match status" value="1"/>
</dbReference>
<dbReference type="Gene3D" id="1.10.443.10">
    <property type="entry name" value="Intergrase catalytic core"/>
    <property type="match status" value="1"/>
</dbReference>
<feature type="domain" description="Core-binding (CB)" evidence="7">
    <location>
        <begin position="83"/>
        <end position="164"/>
    </location>
</feature>
<dbReference type="Proteomes" id="UP000276061">
    <property type="component" value="Unassembled WGS sequence"/>
</dbReference>
<gene>
    <name evidence="8" type="ORF">EF878_08810</name>
</gene>
<keyword evidence="2" id="KW-0229">DNA integration</keyword>
<dbReference type="RefSeq" id="WP_123252478.1">
    <property type="nucleotide sequence ID" value="NZ_RJLR01000016.1"/>
</dbReference>
<dbReference type="InterPro" id="IPR011010">
    <property type="entry name" value="DNA_brk_join_enz"/>
</dbReference>
<comment type="caution">
    <text evidence="8">The sequence shown here is derived from an EMBL/GenBank/DDBJ whole genome shotgun (WGS) entry which is preliminary data.</text>
</comment>
<dbReference type="Pfam" id="PF09003">
    <property type="entry name" value="Arm-DNA-bind_1"/>
    <property type="match status" value="1"/>
</dbReference>
<evidence type="ECO:0000313" key="9">
    <source>
        <dbReference type="Proteomes" id="UP000276061"/>
    </source>
</evidence>
<dbReference type="AlphaFoldDB" id="A0A3N0G332"/>
<evidence type="ECO:0000256" key="3">
    <source>
        <dbReference type="ARBA" id="ARBA00023125"/>
    </source>
</evidence>
<evidence type="ECO:0000259" key="7">
    <source>
        <dbReference type="PROSITE" id="PS51900"/>
    </source>
</evidence>
<sequence length="369" mass="42066">MVTAKRPKRYDANLPRNLTYRKTRKAFYWRNPISGEEISMGQISRRDAISQAIEANHYIESNFTPVALMQRLIKKKDDSEPATTFMDWIKDYESILKRRDLADNTIKARTKQIGYLCNRFGKNDITKITTKDIAEFINSYIDAGKNTTASTMRSLLVDVFREAIANGIATNNPAEVTKAPNVRVKRERLTLDEYFDIHAAACSNQPEWVELGILMGLVTGQRREDICEMKKSDIREDRLWVVQGKTGAQISLPLDLKLNAASLTLRHVVERCVASNSSEYLIGSDSRKTGRIPGALHPDTLTKAFVAARKNCGLTFTDSPPTFHEIRSLAGRLYEKEYGKEFAQKLLGHKSMKMTDKYLDTREKEWTML</sequence>
<dbReference type="InterPro" id="IPR015094">
    <property type="entry name" value="Integrase_lambda-typ_DNA-bd_N"/>
</dbReference>